<dbReference type="GO" id="GO:0005634">
    <property type="term" value="C:nucleus"/>
    <property type="evidence" value="ECO:0007669"/>
    <property type="project" value="UniProtKB-SubCell"/>
</dbReference>
<comment type="similarity">
    <text evidence="1">Belongs to the IWS1 family.</text>
</comment>
<dbReference type="PANTHER" id="PTHR46010:SF1">
    <property type="entry name" value="PROTEIN IWS1 HOMOLOG"/>
    <property type="match status" value="1"/>
</dbReference>
<organism evidence="5">
    <name type="scientific">Menopon gallinae</name>
    <name type="common">poultry shaft louse</name>
    <dbReference type="NCBI Taxonomy" id="328185"/>
    <lineage>
        <taxon>Eukaryota</taxon>
        <taxon>Metazoa</taxon>
        <taxon>Ecdysozoa</taxon>
        <taxon>Arthropoda</taxon>
        <taxon>Hexapoda</taxon>
        <taxon>Insecta</taxon>
        <taxon>Pterygota</taxon>
        <taxon>Neoptera</taxon>
        <taxon>Paraneoptera</taxon>
        <taxon>Psocodea</taxon>
        <taxon>Troctomorpha</taxon>
        <taxon>Phthiraptera</taxon>
        <taxon>Amblycera</taxon>
        <taxon>Menoponidae</taxon>
        <taxon>Menopon</taxon>
    </lineage>
</organism>
<feature type="compositionally biased region" description="Basic residues" evidence="3">
    <location>
        <begin position="56"/>
        <end position="71"/>
    </location>
</feature>
<name>A0AAW2H723_9NEOP</name>
<dbReference type="AlphaFoldDB" id="A0AAW2H723"/>
<evidence type="ECO:0000256" key="3">
    <source>
        <dbReference type="SAM" id="MobiDB-lite"/>
    </source>
</evidence>
<dbReference type="GO" id="GO:0016973">
    <property type="term" value="P:poly(A)+ mRNA export from nucleus"/>
    <property type="evidence" value="ECO:0007669"/>
    <property type="project" value="TreeGrafter"/>
</dbReference>
<dbReference type="InterPro" id="IPR035441">
    <property type="entry name" value="TFIIS/LEDGF_dom_sf"/>
</dbReference>
<reference evidence="5" key="1">
    <citation type="journal article" date="2024" name="Gigascience">
        <title>Chromosome-level genome of the poultry shaft louse Menopon gallinae provides insight into the host-switching and adaptive evolution of parasitic lice.</title>
        <authorList>
            <person name="Xu Y."/>
            <person name="Ma L."/>
            <person name="Liu S."/>
            <person name="Liang Y."/>
            <person name="Liu Q."/>
            <person name="He Z."/>
            <person name="Tian L."/>
            <person name="Duan Y."/>
            <person name="Cai W."/>
            <person name="Li H."/>
            <person name="Song F."/>
        </authorList>
    </citation>
    <scope>NUCLEOTIDE SEQUENCE</scope>
    <source>
        <strain evidence="5">Cailab_2023a</strain>
    </source>
</reference>
<protein>
    <recommendedName>
        <fullName evidence="4">TFIIS N-terminal domain-containing protein</fullName>
    </recommendedName>
</protein>
<feature type="domain" description="TFIIS N-terminal" evidence="4">
    <location>
        <begin position="135"/>
        <end position="212"/>
    </location>
</feature>
<dbReference type="Pfam" id="PF08711">
    <property type="entry name" value="Med26"/>
    <property type="match status" value="1"/>
</dbReference>
<dbReference type="PANTHER" id="PTHR46010">
    <property type="entry name" value="PROTEIN IWS1 HOMOLOG"/>
    <property type="match status" value="1"/>
</dbReference>
<evidence type="ECO:0000256" key="2">
    <source>
        <dbReference type="PROSITE-ProRule" id="PRU00649"/>
    </source>
</evidence>
<proteinExistence type="inferred from homology"/>
<keyword evidence="2" id="KW-0539">Nucleus</keyword>
<gene>
    <name evidence="5" type="ORF">PYX00_011277</name>
</gene>
<dbReference type="InterPro" id="IPR051037">
    <property type="entry name" value="RNAPII_TF_IWS1"/>
</dbReference>
<dbReference type="Gene3D" id="1.20.930.10">
    <property type="entry name" value="Conserved domain common to transcription factors TFIIS, elongin A, CRSP70"/>
    <property type="match status" value="1"/>
</dbReference>
<sequence length="423" mass="47939">MGTGLPALCAARGVHRKLRPMGPADEKAPCHREQESRESGAEARADGAHGEGRESPKRKKSRVRPQSKKAGKKAEDLGPHAQALVAQMRDAVASDNKNNKSQKPAVEKMALLDSLYGKLINRKYQSALMDCGVLAAIRTWLEPLPDRSLPNIKIRRSMLEVLTHMKVDAAHLESSQVGKIVNFYSLNPREDRDVRKLARALASPTMTGVDEIEYFEFVPVSIIRELQEDIQRRTQKSIEAASFRGIPCISRNKKHALEAISQSLSRNLFVFQNFVLQTIFSFPRHFCIERKATDLRCEVNVQKLADEFLQIVEEEKYLRGERMRLEGEIEAERFAHAHYERLLLHESDISAIAASASELQRLSAEAEGMCQGFVERQLQRDTGENEAVELRGIKCEMYRKERDELYQRASADMLLLYIRQVGG</sequence>
<comment type="subcellular location">
    <subcellularLocation>
        <location evidence="2">Nucleus</location>
    </subcellularLocation>
</comment>
<evidence type="ECO:0000259" key="4">
    <source>
        <dbReference type="PROSITE" id="PS51319"/>
    </source>
</evidence>
<dbReference type="EMBL" id="JARGDH010000006">
    <property type="protein sequence ID" value="KAL0265565.1"/>
    <property type="molecule type" value="Genomic_DNA"/>
</dbReference>
<evidence type="ECO:0000313" key="5">
    <source>
        <dbReference type="EMBL" id="KAL0265565.1"/>
    </source>
</evidence>
<accession>A0AAW2H723</accession>
<feature type="region of interest" description="Disordered" evidence="3">
    <location>
        <begin position="1"/>
        <end position="79"/>
    </location>
</feature>
<dbReference type="PROSITE" id="PS51319">
    <property type="entry name" value="TFIIS_N"/>
    <property type="match status" value="1"/>
</dbReference>
<feature type="compositionally biased region" description="Basic and acidic residues" evidence="3">
    <location>
        <begin position="24"/>
        <end position="55"/>
    </location>
</feature>
<dbReference type="SUPFAM" id="SSF47676">
    <property type="entry name" value="Conserved domain common to transcription factors TFIIS, elongin A, CRSP70"/>
    <property type="match status" value="1"/>
</dbReference>
<dbReference type="InterPro" id="IPR017923">
    <property type="entry name" value="TFIIS_N"/>
</dbReference>
<evidence type="ECO:0000256" key="1">
    <source>
        <dbReference type="ARBA" id="ARBA00037992"/>
    </source>
</evidence>
<comment type="caution">
    <text evidence="5">The sequence shown here is derived from an EMBL/GenBank/DDBJ whole genome shotgun (WGS) entry which is preliminary data.</text>
</comment>